<keyword evidence="1" id="KW-0328">Glycosyltransferase</keyword>
<protein>
    <submittedName>
        <fullName evidence="6">Glycosyl transferase family 1</fullName>
    </submittedName>
</protein>
<keyword evidence="7" id="KW-1185">Reference proteome</keyword>
<dbReference type="Gene3D" id="3.40.50.2000">
    <property type="entry name" value="Glycogen Phosphorylase B"/>
    <property type="match status" value="2"/>
</dbReference>
<dbReference type="InterPro" id="IPR001296">
    <property type="entry name" value="Glyco_trans_1"/>
</dbReference>
<evidence type="ECO:0000313" key="7">
    <source>
        <dbReference type="Proteomes" id="UP000655208"/>
    </source>
</evidence>
<dbReference type="InterPro" id="IPR028098">
    <property type="entry name" value="Glyco_trans_4-like_N"/>
</dbReference>
<proteinExistence type="predicted"/>
<evidence type="ECO:0000313" key="6">
    <source>
        <dbReference type="EMBL" id="GGL91419.1"/>
    </source>
</evidence>
<reference evidence="6" key="1">
    <citation type="journal article" date="2014" name="Int. J. Syst. Evol. Microbiol.">
        <title>Complete genome sequence of Corynebacterium casei LMG S-19264T (=DSM 44701T), isolated from a smear-ripened cheese.</title>
        <authorList>
            <consortium name="US DOE Joint Genome Institute (JGI-PGF)"/>
            <person name="Walter F."/>
            <person name="Albersmeier A."/>
            <person name="Kalinowski J."/>
            <person name="Ruckert C."/>
        </authorList>
    </citation>
    <scope>NUCLEOTIDE SEQUENCE</scope>
    <source>
        <strain evidence="6">CGMCC 4.7308</strain>
    </source>
</reference>
<name>A0A917SPQ3_9ACTN</name>
<dbReference type="Proteomes" id="UP000655208">
    <property type="component" value="Unassembled WGS sequence"/>
</dbReference>
<dbReference type="EMBL" id="BMNA01000002">
    <property type="protein sequence ID" value="GGL91419.1"/>
    <property type="molecule type" value="Genomic_DNA"/>
</dbReference>
<feature type="domain" description="Glycosyl transferase family 1" evidence="4">
    <location>
        <begin position="193"/>
        <end position="354"/>
    </location>
</feature>
<dbReference type="PANTHER" id="PTHR45947:SF14">
    <property type="entry name" value="SLL1723 PROTEIN"/>
    <property type="match status" value="1"/>
</dbReference>
<feature type="domain" description="Glycosyltransferase subfamily 4-like N-terminal" evidence="5">
    <location>
        <begin position="59"/>
        <end position="183"/>
    </location>
</feature>
<dbReference type="GO" id="GO:1901137">
    <property type="term" value="P:carbohydrate derivative biosynthetic process"/>
    <property type="evidence" value="ECO:0007669"/>
    <property type="project" value="UniProtKB-ARBA"/>
</dbReference>
<sequence length="402" mass="43495">MPEPDRTPGGSPDAAVLAWRDYWLAPSETFIRDQVTGLTRWRPVLVGRRTFDKPLVTPDYAPWTDRWSHRVASRLPSPPGVRRRYRRLFGDPAVEVVHAHFGTDGVSALPWADAAGKPLVVSFYGMDVTSMAVRRDAAAVRYRRALPRLFDRAHTLLTVSDFLAGRLVDLGAPQYKIRMQYPGTVVGEPAPDGERSGVVFVGRFVDKKGVPDLLAAVAMLPEPLRSVPVTLVGYGPLEDELRRTAQRLGLDATFTGRLPSPRIAEVLRRNLVFCGPSRVAPDGDAEGLGMVFVEAALAGLPVVSYRHGGVPEAVADGRTGLLAPEGDVAALSRHLGALLADPDAARAMGRAGRARAVATFELGDRTRVLEDLYDEVAGRPRPDGRGGRTTTATLPHAGERTA</sequence>
<dbReference type="Pfam" id="PF00534">
    <property type="entry name" value="Glycos_transf_1"/>
    <property type="match status" value="1"/>
</dbReference>
<evidence type="ECO:0000259" key="4">
    <source>
        <dbReference type="Pfam" id="PF00534"/>
    </source>
</evidence>
<dbReference type="GO" id="GO:0016757">
    <property type="term" value="F:glycosyltransferase activity"/>
    <property type="evidence" value="ECO:0007669"/>
    <property type="project" value="UniProtKB-KW"/>
</dbReference>
<dbReference type="SUPFAM" id="SSF53756">
    <property type="entry name" value="UDP-Glycosyltransferase/glycogen phosphorylase"/>
    <property type="match status" value="1"/>
</dbReference>
<keyword evidence="2 6" id="KW-0808">Transferase</keyword>
<reference evidence="6" key="2">
    <citation type="submission" date="2020-09" db="EMBL/GenBank/DDBJ databases">
        <authorList>
            <person name="Sun Q."/>
            <person name="Zhou Y."/>
        </authorList>
    </citation>
    <scope>NUCLEOTIDE SEQUENCE</scope>
    <source>
        <strain evidence="6">CGMCC 4.7308</strain>
    </source>
</reference>
<evidence type="ECO:0000256" key="3">
    <source>
        <dbReference type="SAM" id="MobiDB-lite"/>
    </source>
</evidence>
<dbReference type="Pfam" id="PF13439">
    <property type="entry name" value="Glyco_transf_4"/>
    <property type="match status" value="1"/>
</dbReference>
<evidence type="ECO:0000259" key="5">
    <source>
        <dbReference type="Pfam" id="PF13439"/>
    </source>
</evidence>
<feature type="region of interest" description="Disordered" evidence="3">
    <location>
        <begin position="376"/>
        <end position="402"/>
    </location>
</feature>
<comment type="caution">
    <text evidence="6">The sequence shown here is derived from an EMBL/GenBank/DDBJ whole genome shotgun (WGS) entry which is preliminary data.</text>
</comment>
<accession>A0A917SPQ3</accession>
<dbReference type="RefSeq" id="WP_188940327.1">
    <property type="nucleotide sequence ID" value="NZ_BMNA01000002.1"/>
</dbReference>
<evidence type="ECO:0000256" key="2">
    <source>
        <dbReference type="ARBA" id="ARBA00022679"/>
    </source>
</evidence>
<evidence type="ECO:0000256" key="1">
    <source>
        <dbReference type="ARBA" id="ARBA00022676"/>
    </source>
</evidence>
<organism evidence="6 7">
    <name type="scientific">Nakamurella endophytica</name>
    <dbReference type="NCBI Taxonomy" id="1748367"/>
    <lineage>
        <taxon>Bacteria</taxon>
        <taxon>Bacillati</taxon>
        <taxon>Actinomycetota</taxon>
        <taxon>Actinomycetes</taxon>
        <taxon>Nakamurellales</taxon>
        <taxon>Nakamurellaceae</taxon>
        <taxon>Nakamurella</taxon>
    </lineage>
</organism>
<dbReference type="InterPro" id="IPR050194">
    <property type="entry name" value="Glycosyltransferase_grp1"/>
</dbReference>
<feature type="compositionally biased region" description="Basic and acidic residues" evidence="3">
    <location>
        <begin position="376"/>
        <end position="386"/>
    </location>
</feature>
<gene>
    <name evidence="6" type="ORF">GCM10011594_08980</name>
</gene>
<dbReference type="AlphaFoldDB" id="A0A917SPQ3"/>
<dbReference type="PANTHER" id="PTHR45947">
    <property type="entry name" value="SULFOQUINOVOSYL TRANSFERASE SQD2"/>
    <property type="match status" value="1"/>
</dbReference>